<feature type="transmembrane region" description="Helical" evidence="6">
    <location>
        <begin position="72"/>
        <end position="93"/>
    </location>
</feature>
<feature type="transmembrane region" description="Helical" evidence="6">
    <location>
        <begin position="99"/>
        <end position="119"/>
    </location>
</feature>
<evidence type="ECO:0000256" key="1">
    <source>
        <dbReference type="ARBA" id="ARBA00004141"/>
    </source>
</evidence>
<dbReference type="Proteomes" id="UP000198636">
    <property type="component" value="Unassembled WGS sequence"/>
</dbReference>
<dbReference type="InterPro" id="IPR037185">
    <property type="entry name" value="EmrE-like"/>
</dbReference>
<dbReference type="RefSeq" id="WP_242876936.1">
    <property type="nucleotide sequence ID" value="NZ_FMUS01000008.1"/>
</dbReference>
<evidence type="ECO:0000256" key="2">
    <source>
        <dbReference type="ARBA" id="ARBA00007362"/>
    </source>
</evidence>
<feature type="domain" description="EamA" evidence="7">
    <location>
        <begin position="156"/>
        <end position="290"/>
    </location>
</feature>
<evidence type="ECO:0000256" key="5">
    <source>
        <dbReference type="ARBA" id="ARBA00023136"/>
    </source>
</evidence>
<evidence type="ECO:0000256" key="3">
    <source>
        <dbReference type="ARBA" id="ARBA00022692"/>
    </source>
</evidence>
<proteinExistence type="inferred from homology"/>
<reference evidence="8 9" key="1">
    <citation type="submission" date="2016-10" db="EMBL/GenBank/DDBJ databases">
        <authorList>
            <person name="de Groot N.N."/>
        </authorList>
    </citation>
    <scope>NUCLEOTIDE SEQUENCE [LARGE SCALE GENOMIC DNA]</scope>
    <source>
        <strain evidence="8 9">DSM 18978</strain>
    </source>
</reference>
<evidence type="ECO:0000313" key="9">
    <source>
        <dbReference type="Proteomes" id="UP000198636"/>
    </source>
</evidence>
<dbReference type="InterPro" id="IPR000620">
    <property type="entry name" value="EamA_dom"/>
</dbReference>
<dbReference type="EMBL" id="FMUS01000008">
    <property type="protein sequence ID" value="SCY45776.1"/>
    <property type="molecule type" value="Genomic_DNA"/>
</dbReference>
<feature type="transmembrane region" description="Helical" evidence="6">
    <location>
        <begin position="252"/>
        <end position="268"/>
    </location>
</feature>
<dbReference type="Pfam" id="PF00892">
    <property type="entry name" value="EamA"/>
    <property type="match status" value="2"/>
</dbReference>
<sequence>MDFMNDKDERKNILAFLCVCIVWGSTYLAIRIGVSAFPPALFAGLRFLLAGLAMVIYACLKGLKFPNKIDIRRLSIVGLFLLVGGNGLVVLASQWVHSGITSLIVASMPIFMALIELCLPKSSRIAGKGWFGLILGFSGVVLLVITSSGTGAINVSGALILICATLFWSIGSVYSKQFRSTGSIVTHIGIQMLAGGIVLTSIGIFLGEVSRVNLTLKGIGSILYLAIFGSVLAYSCYIYILMRWPASKAGTYAYVNPLVAIFLGFIVLKEPISLKILICTGVILMGVFLVQTSKLKPVSEAVLQVDSVNTSGEV</sequence>
<feature type="domain" description="EamA" evidence="7">
    <location>
        <begin position="13"/>
        <end position="144"/>
    </location>
</feature>
<dbReference type="PANTHER" id="PTHR32322:SF2">
    <property type="entry name" value="EAMA DOMAIN-CONTAINING PROTEIN"/>
    <property type="match status" value="1"/>
</dbReference>
<feature type="transmembrane region" description="Helical" evidence="6">
    <location>
        <begin position="12"/>
        <end position="34"/>
    </location>
</feature>
<keyword evidence="3 6" id="KW-0812">Transmembrane</keyword>
<dbReference type="AlphaFoldDB" id="A0A1G5G2I4"/>
<feature type="transmembrane region" description="Helical" evidence="6">
    <location>
        <begin position="274"/>
        <end position="290"/>
    </location>
</feature>
<dbReference type="SUPFAM" id="SSF103481">
    <property type="entry name" value="Multidrug resistance efflux transporter EmrE"/>
    <property type="match status" value="2"/>
</dbReference>
<accession>A0A1G5G2I4</accession>
<evidence type="ECO:0000256" key="6">
    <source>
        <dbReference type="SAM" id="Phobius"/>
    </source>
</evidence>
<feature type="transmembrane region" description="Helical" evidence="6">
    <location>
        <begin position="186"/>
        <end position="206"/>
    </location>
</feature>
<feature type="transmembrane region" description="Helical" evidence="6">
    <location>
        <begin position="218"/>
        <end position="240"/>
    </location>
</feature>
<feature type="transmembrane region" description="Helical" evidence="6">
    <location>
        <begin position="155"/>
        <end position="174"/>
    </location>
</feature>
<evidence type="ECO:0000313" key="8">
    <source>
        <dbReference type="EMBL" id="SCY45776.1"/>
    </source>
</evidence>
<dbReference type="InterPro" id="IPR050638">
    <property type="entry name" value="AA-Vitamin_Transporters"/>
</dbReference>
<feature type="transmembrane region" description="Helical" evidence="6">
    <location>
        <begin position="131"/>
        <end position="149"/>
    </location>
</feature>
<protein>
    <submittedName>
        <fullName evidence="8">Permease of the drug/metabolite transporter (DMT) superfamily</fullName>
    </submittedName>
</protein>
<keyword evidence="5 6" id="KW-0472">Membrane</keyword>
<evidence type="ECO:0000259" key="7">
    <source>
        <dbReference type="Pfam" id="PF00892"/>
    </source>
</evidence>
<gene>
    <name evidence="8" type="ORF">SAMN03080606_01585</name>
</gene>
<name>A0A1G5G2I4_9FIRM</name>
<keyword evidence="9" id="KW-1185">Reference proteome</keyword>
<dbReference type="PANTHER" id="PTHR32322">
    <property type="entry name" value="INNER MEMBRANE TRANSPORTER"/>
    <property type="match status" value="1"/>
</dbReference>
<feature type="transmembrane region" description="Helical" evidence="6">
    <location>
        <begin position="40"/>
        <end position="60"/>
    </location>
</feature>
<comment type="similarity">
    <text evidence="2">Belongs to the EamA transporter family.</text>
</comment>
<organism evidence="8 9">
    <name type="scientific">Alkaliphilus peptidifermentans DSM 18978</name>
    <dbReference type="NCBI Taxonomy" id="1120976"/>
    <lineage>
        <taxon>Bacteria</taxon>
        <taxon>Bacillati</taxon>
        <taxon>Bacillota</taxon>
        <taxon>Clostridia</taxon>
        <taxon>Peptostreptococcales</taxon>
        <taxon>Natronincolaceae</taxon>
        <taxon>Alkaliphilus</taxon>
    </lineage>
</organism>
<dbReference type="GO" id="GO:0016020">
    <property type="term" value="C:membrane"/>
    <property type="evidence" value="ECO:0007669"/>
    <property type="project" value="UniProtKB-SubCell"/>
</dbReference>
<evidence type="ECO:0000256" key="4">
    <source>
        <dbReference type="ARBA" id="ARBA00022989"/>
    </source>
</evidence>
<comment type="subcellular location">
    <subcellularLocation>
        <location evidence="1">Membrane</location>
        <topology evidence="1">Multi-pass membrane protein</topology>
    </subcellularLocation>
</comment>
<keyword evidence="4 6" id="KW-1133">Transmembrane helix</keyword>
<dbReference type="STRING" id="1120976.SAMN03080606_01585"/>